<proteinExistence type="inferred from homology"/>
<keyword evidence="4 6" id="KW-0408">Iron</keyword>
<dbReference type="GO" id="GO:0016226">
    <property type="term" value="P:iron-sulfur cluster assembly"/>
    <property type="evidence" value="ECO:0007669"/>
    <property type="project" value="InterPro"/>
</dbReference>
<dbReference type="GO" id="GO:0046872">
    <property type="term" value="F:metal ion binding"/>
    <property type="evidence" value="ECO:0007669"/>
    <property type="project" value="UniProtKB-KW"/>
</dbReference>
<evidence type="ECO:0000256" key="1">
    <source>
        <dbReference type="ARBA" id="ARBA00022723"/>
    </source>
</evidence>
<gene>
    <name evidence="7" type="ORF">ENQ35_01620</name>
</gene>
<evidence type="ECO:0000256" key="4">
    <source>
        <dbReference type="ARBA" id="ARBA00023004"/>
    </source>
</evidence>
<name>A0A7C1JJL3_9THEO</name>
<dbReference type="InterPro" id="IPR044304">
    <property type="entry name" value="NUBPL-like"/>
</dbReference>
<dbReference type="SUPFAM" id="SSF52540">
    <property type="entry name" value="P-loop containing nucleoside triphosphate hydrolases"/>
    <property type="match status" value="1"/>
</dbReference>
<dbReference type="PANTHER" id="PTHR42961">
    <property type="entry name" value="IRON-SULFUR PROTEIN NUBPL"/>
    <property type="match status" value="1"/>
</dbReference>
<dbReference type="GO" id="GO:0016887">
    <property type="term" value="F:ATP hydrolysis activity"/>
    <property type="evidence" value="ECO:0007669"/>
    <property type="project" value="UniProtKB-UniRule"/>
</dbReference>
<comment type="function">
    <text evidence="6">Binds and transfers iron-sulfur (Fe-S) clusters to target apoproteins. Can hydrolyze ATP.</text>
</comment>
<evidence type="ECO:0000313" key="7">
    <source>
        <dbReference type="EMBL" id="HDW51436.1"/>
    </source>
</evidence>
<dbReference type="PANTHER" id="PTHR42961:SF2">
    <property type="entry name" value="IRON-SULFUR PROTEIN NUBPL"/>
    <property type="match status" value="1"/>
</dbReference>
<dbReference type="CDD" id="cd02037">
    <property type="entry name" value="Mrp_NBP35"/>
    <property type="match status" value="1"/>
</dbReference>
<dbReference type="InterPro" id="IPR033756">
    <property type="entry name" value="YlxH/NBP35"/>
</dbReference>
<keyword evidence="5 6" id="KW-0411">Iron-sulfur</keyword>
<evidence type="ECO:0000256" key="3">
    <source>
        <dbReference type="ARBA" id="ARBA00022840"/>
    </source>
</evidence>
<accession>A0A7C1JJL3</accession>
<keyword evidence="6" id="KW-0378">Hydrolase</keyword>
<dbReference type="GO" id="GO:0005524">
    <property type="term" value="F:ATP binding"/>
    <property type="evidence" value="ECO:0007669"/>
    <property type="project" value="UniProtKB-UniRule"/>
</dbReference>
<dbReference type="EMBL" id="DSMV01000104">
    <property type="protein sequence ID" value="HDW51436.1"/>
    <property type="molecule type" value="Genomic_DNA"/>
</dbReference>
<dbReference type="HAMAP" id="MF_02040">
    <property type="entry name" value="Mrp_NBP35"/>
    <property type="match status" value="1"/>
</dbReference>
<comment type="caution">
    <text evidence="7">The sequence shown here is derived from an EMBL/GenBank/DDBJ whole genome shotgun (WGS) entry which is preliminary data.</text>
</comment>
<dbReference type="GO" id="GO:0140663">
    <property type="term" value="F:ATP-dependent FeS chaperone activity"/>
    <property type="evidence" value="ECO:0007669"/>
    <property type="project" value="InterPro"/>
</dbReference>
<protein>
    <recommendedName>
        <fullName evidence="6">Iron-sulfur cluster carrier protein</fullName>
    </recommendedName>
</protein>
<dbReference type="FunFam" id="3.40.50.300:FF:001119">
    <property type="entry name" value="Iron-sulfur cluster carrier protein"/>
    <property type="match status" value="1"/>
</dbReference>
<keyword evidence="1 6" id="KW-0479">Metal-binding</keyword>
<feature type="binding site" evidence="6">
    <location>
        <begin position="70"/>
        <end position="77"/>
    </location>
    <ligand>
        <name>ATP</name>
        <dbReference type="ChEBI" id="CHEBI:30616"/>
    </ligand>
</feature>
<dbReference type="Pfam" id="PF10609">
    <property type="entry name" value="ParA"/>
    <property type="match status" value="1"/>
</dbReference>
<evidence type="ECO:0000256" key="2">
    <source>
        <dbReference type="ARBA" id="ARBA00022741"/>
    </source>
</evidence>
<comment type="similarity">
    <text evidence="6">Belongs to the Mrp/NBP35 ATP-binding proteins family.</text>
</comment>
<dbReference type="Gene3D" id="3.40.50.300">
    <property type="entry name" value="P-loop containing nucleotide triphosphate hydrolases"/>
    <property type="match status" value="1"/>
</dbReference>
<dbReference type="GO" id="GO:0051539">
    <property type="term" value="F:4 iron, 4 sulfur cluster binding"/>
    <property type="evidence" value="ECO:0007669"/>
    <property type="project" value="TreeGrafter"/>
</dbReference>
<sequence>MLVLSFHVGLGQGNFFIKRRGGLGLEKRNEAAESCAVYEKQGTTERKPKFEHLKQNELSNVKRVVAVMSGKGGVGKSLVTSLLAVTFARDGYQVGILDADVTGPSIPKSFGVKGRPEVMEDVLYPLRSACGIRMISMNLFLEKEDDPVLWRGPVISGAIKQFWTDVAWGDLDYLFVDLPPGTGDIPLTVMQSLPLNGIVVVSSPQDLTVMVVRKAIRMAEMMGVPLVGLVENMAYVVCPHCGERIYAFGEPRGQTIAEETGLELLATLPVDPKLAKLVDTGEIEECDHSGLEHLPRVLDAKLSKGVLELKTK</sequence>
<reference evidence="7" key="1">
    <citation type="journal article" date="2020" name="mSystems">
        <title>Genome- and Community-Level Interaction Insights into Carbon Utilization and Element Cycling Functions of Hydrothermarchaeota in Hydrothermal Sediment.</title>
        <authorList>
            <person name="Zhou Z."/>
            <person name="Liu Y."/>
            <person name="Xu W."/>
            <person name="Pan J."/>
            <person name="Luo Z.H."/>
            <person name="Li M."/>
        </authorList>
    </citation>
    <scope>NUCLEOTIDE SEQUENCE [LARGE SCALE GENOMIC DNA]</scope>
    <source>
        <strain evidence="7">SpSt-301</strain>
    </source>
</reference>
<evidence type="ECO:0000256" key="6">
    <source>
        <dbReference type="HAMAP-Rule" id="MF_02040"/>
    </source>
</evidence>
<keyword evidence="3 6" id="KW-0067">ATP-binding</keyword>
<organism evidence="7">
    <name type="scientific">Ammonifex degensii</name>
    <dbReference type="NCBI Taxonomy" id="42838"/>
    <lineage>
        <taxon>Bacteria</taxon>
        <taxon>Bacillati</taxon>
        <taxon>Bacillota</taxon>
        <taxon>Clostridia</taxon>
        <taxon>Thermoanaerobacterales</taxon>
        <taxon>Thermoanaerobacteraceae</taxon>
        <taxon>Ammonifex</taxon>
    </lineage>
</organism>
<comment type="subunit">
    <text evidence="6">Homodimer.</text>
</comment>
<keyword evidence="2 6" id="KW-0547">Nucleotide-binding</keyword>
<dbReference type="InterPro" id="IPR019591">
    <property type="entry name" value="Mrp/NBP35_ATP-bd"/>
</dbReference>
<evidence type="ECO:0000256" key="5">
    <source>
        <dbReference type="ARBA" id="ARBA00023014"/>
    </source>
</evidence>
<dbReference type="InterPro" id="IPR027417">
    <property type="entry name" value="P-loop_NTPase"/>
</dbReference>
<dbReference type="AlphaFoldDB" id="A0A7C1JJL3"/>